<keyword evidence="2" id="KW-0732">Signal</keyword>
<proteinExistence type="predicted"/>
<keyword evidence="4" id="KW-1185">Reference proteome</keyword>
<feature type="signal peptide" evidence="2">
    <location>
        <begin position="1"/>
        <end position="22"/>
    </location>
</feature>
<dbReference type="PROSITE" id="PS51257">
    <property type="entry name" value="PROKAR_LIPOPROTEIN"/>
    <property type="match status" value="1"/>
</dbReference>
<evidence type="ECO:0000313" key="4">
    <source>
        <dbReference type="Proteomes" id="UP001500880"/>
    </source>
</evidence>
<feature type="compositionally biased region" description="Basic and acidic residues" evidence="1">
    <location>
        <begin position="35"/>
        <end position="61"/>
    </location>
</feature>
<protein>
    <submittedName>
        <fullName evidence="3">Uncharacterized protein</fullName>
    </submittedName>
</protein>
<gene>
    <name evidence="3" type="ORF">GCM10008986_14860</name>
</gene>
<evidence type="ECO:0000313" key="3">
    <source>
        <dbReference type="EMBL" id="GAA0489970.1"/>
    </source>
</evidence>
<reference evidence="3 4" key="1">
    <citation type="journal article" date="2019" name="Int. J. Syst. Evol. Microbiol.">
        <title>The Global Catalogue of Microorganisms (GCM) 10K type strain sequencing project: providing services to taxonomists for standard genome sequencing and annotation.</title>
        <authorList>
            <consortium name="The Broad Institute Genomics Platform"/>
            <consortium name="The Broad Institute Genome Sequencing Center for Infectious Disease"/>
            <person name="Wu L."/>
            <person name="Ma J."/>
        </authorList>
    </citation>
    <scope>NUCLEOTIDE SEQUENCE [LARGE SCALE GENOMIC DNA]</scope>
    <source>
        <strain evidence="3 4">JCM 12389</strain>
    </source>
</reference>
<name>A0ABN1B4W8_9BACI</name>
<evidence type="ECO:0000256" key="2">
    <source>
        <dbReference type="SAM" id="SignalP"/>
    </source>
</evidence>
<feature type="region of interest" description="Disordered" evidence="1">
    <location>
        <begin position="328"/>
        <end position="352"/>
    </location>
</feature>
<comment type="caution">
    <text evidence="3">The sequence shown here is derived from an EMBL/GenBank/DDBJ whole genome shotgun (WGS) entry which is preliminary data.</text>
</comment>
<organism evidence="3 4">
    <name type="scientific">Salinibacillus aidingensis</name>
    <dbReference type="NCBI Taxonomy" id="237684"/>
    <lineage>
        <taxon>Bacteria</taxon>
        <taxon>Bacillati</taxon>
        <taxon>Bacillota</taxon>
        <taxon>Bacilli</taxon>
        <taxon>Bacillales</taxon>
        <taxon>Bacillaceae</taxon>
        <taxon>Salinibacillus</taxon>
    </lineage>
</organism>
<feature type="compositionally biased region" description="Basic and acidic residues" evidence="1">
    <location>
        <begin position="328"/>
        <end position="342"/>
    </location>
</feature>
<dbReference type="Proteomes" id="UP001500880">
    <property type="component" value="Unassembled WGS sequence"/>
</dbReference>
<evidence type="ECO:0000256" key="1">
    <source>
        <dbReference type="SAM" id="MobiDB-lite"/>
    </source>
</evidence>
<feature type="compositionally biased region" description="Polar residues" evidence="1">
    <location>
        <begin position="343"/>
        <end position="352"/>
    </location>
</feature>
<accession>A0ABN1B4W8</accession>
<feature type="region of interest" description="Disordered" evidence="1">
    <location>
        <begin position="27"/>
        <end position="83"/>
    </location>
</feature>
<sequence length="352" mass="40176">MVMTNKFGVLCLSLFMVMFLMACGNHSEEDASASEDEKKQSEEQDTEKNEEQKKDEDKEEKSEEDEESGDVSFEVQQSAPEDQGEMEVWLEGDFTIKNKVVTVNGTTNLLPESELYLDFDWQDGSIIGGYTRTRVNGNGVFKLEKELPNDVEGIIHTELSFDMSKQDEEIQEHYGDKLAGHFLRYETGTEEETYRKASFQKTIELDDKEQSFSIEEPRWKIPENSGNPEVELEPSIEKKGKYVVVTLESNLIGGAYVRADTEIPNYITSGYYDDGYTNPDGSATFYIRDPEREMDDISEYEIMISMDPTHHNNGAHVKDAYGKNGEKLSGEYLRKDHEDKQTIEQTLTVTAE</sequence>
<dbReference type="EMBL" id="BAAADO010000003">
    <property type="protein sequence ID" value="GAA0489970.1"/>
    <property type="molecule type" value="Genomic_DNA"/>
</dbReference>
<feature type="chain" id="PRO_5046767467" evidence="2">
    <location>
        <begin position="23"/>
        <end position="352"/>
    </location>
</feature>